<protein>
    <recommendedName>
        <fullName evidence="2">Carboxylesterase type B domain-containing protein</fullName>
    </recommendedName>
</protein>
<reference evidence="3" key="1">
    <citation type="journal article" date="2023" name="Insect Mol. Biol.">
        <title>Genome sequencing provides insights into the evolution of gene families encoding plant cell wall-degrading enzymes in longhorned beetles.</title>
        <authorList>
            <person name="Shin N.R."/>
            <person name="Okamura Y."/>
            <person name="Kirsch R."/>
            <person name="Pauchet Y."/>
        </authorList>
    </citation>
    <scope>NUCLEOTIDE SEQUENCE</scope>
    <source>
        <strain evidence="3">AMC_N1</strain>
    </source>
</reference>
<dbReference type="EMBL" id="JAPWTK010000082">
    <property type="protein sequence ID" value="KAJ8951541.1"/>
    <property type="molecule type" value="Genomic_DNA"/>
</dbReference>
<dbReference type="InterPro" id="IPR029058">
    <property type="entry name" value="AB_hydrolase_fold"/>
</dbReference>
<dbReference type="InterPro" id="IPR002018">
    <property type="entry name" value="CarbesteraseB"/>
</dbReference>
<evidence type="ECO:0000313" key="3">
    <source>
        <dbReference type="EMBL" id="KAJ8951541.1"/>
    </source>
</evidence>
<keyword evidence="4" id="KW-1185">Reference proteome</keyword>
<feature type="domain" description="Carboxylesterase type B" evidence="2">
    <location>
        <begin position="8"/>
        <end position="151"/>
    </location>
</feature>
<evidence type="ECO:0000259" key="2">
    <source>
        <dbReference type="Pfam" id="PF00135"/>
    </source>
</evidence>
<accession>A0AAV8YJ85</accession>
<dbReference type="SUPFAM" id="SSF53474">
    <property type="entry name" value="alpha/beta-Hydrolases"/>
    <property type="match status" value="1"/>
</dbReference>
<dbReference type="AlphaFoldDB" id="A0AAV8YJ85"/>
<evidence type="ECO:0000256" key="1">
    <source>
        <dbReference type="ARBA" id="ARBA00023180"/>
    </source>
</evidence>
<evidence type="ECO:0000313" key="4">
    <source>
        <dbReference type="Proteomes" id="UP001162162"/>
    </source>
</evidence>
<name>A0AAV8YJ85_9CUCU</name>
<dbReference type="Proteomes" id="UP001162162">
    <property type="component" value="Unassembled WGS sequence"/>
</dbReference>
<gene>
    <name evidence="3" type="ORF">NQ318_020414</name>
</gene>
<sequence>MENGLNSLSLIWGPIIEDENLDNALIVGPMEYNMEVGNMNQIPTLIGFNSEELVYFLRGVPDVSVFLAPLGSYFDEDTSRLINNKFNMTAENKVKAGEELRRIYTETSFEEDVSALVRFLSDQSYSTPSARQAVLQSKYTYVYLYQFSYSGLIGGNTVHIEGADNVGHTEELMNPTPTKDELLDNVIWEKASPDNVTYLSINVTLEMKTNVKRYKEFVPNL</sequence>
<dbReference type="Pfam" id="PF00135">
    <property type="entry name" value="COesterase"/>
    <property type="match status" value="1"/>
</dbReference>
<dbReference type="Gene3D" id="3.40.50.1820">
    <property type="entry name" value="alpha/beta hydrolase"/>
    <property type="match status" value="1"/>
</dbReference>
<comment type="caution">
    <text evidence="3">The sequence shown here is derived from an EMBL/GenBank/DDBJ whole genome shotgun (WGS) entry which is preliminary data.</text>
</comment>
<organism evidence="3 4">
    <name type="scientific">Aromia moschata</name>
    <dbReference type="NCBI Taxonomy" id="1265417"/>
    <lineage>
        <taxon>Eukaryota</taxon>
        <taxon>Metazoa</taxon>
        <taxon>Ecdysozoa</taxon>
        <taxon>Arthropoda</taxon>
        <taxon>Hexapoda</taxon>
        <taxon>Insecta</taxon>
        <taxon>Pterygota</taxon>
        <taxon>Neoptera</taxon>
        <taxon>Endopterygota</taxon>
        <taxon>Coleoptera</taxon>
        <taxon>Polyphaga</taxon>
        <taxon>Cucujiformia</taxon>
        <taxon>Chrysomeloidea</taxon>
        <taxon>Cerambycidae</taxon>
        <taxon>Cerambycinae</taxon>
        <taxon>Callichromatini</taxon>
        <taxon>Aromia</taxon>
    </lineage>
</organism>
<proteinExistence type="predicted"/>
<keyword evidence="1" id="KW-0325">Glycoprotein</keyword>